<dbReference type="Pfam" id="PF01547">
    <property type="entry name" value="SBP_bac_1"/>
    <property type="match status" value="1"/>
</dbReference>
<keyword evidence="6" id="KW-1185">Reference proteome</keyword>
<protein>
    <submittedName>
        <fullName evidence="5">Carbohydrate ABC transporter substrate-binding protein, CUT1 family</fullName>
    </submittedName>
</protein>
<dbReference type="RefSeq" id="WP_092785411.1">
    <property type="nucleotide sequence ID" value="NZ_FOGI01000014.1"/>
</dbReference>
<proteinExistence type="inferred from homology"/>
<evidence type="ECO:0000313" key="5">
    <source>
        <dbReference type="EMBL" id="SES44169.1"/>
    </source>
</evidence>
<dbReference type="Proteomes" id="UP000199051">
    <property type="component" value="Unassembled WGS sequence"/>
</dbReference>
<reference evidence="6" key="1">
    <citation type="submission" date="2016-10" db="EMBL/GenBank/DDBJ databases">
        <authorList>
            <person name="Varghese N."/>
            <person name="Submissions S."/>
        </authorList>
    </citation>
    <scope>NUCLEOTIDE SEQUENCE [LARGE SCALE GENOMIC DNA]</scope>
    <source>
        <strain evidence="6">DSM 44260</strain>
    </source>
</reference>
<dbReference type="InterPro" id="IPR006059">
    <property type="entry name" value="SBP"/>
</dbReference>
<dbReference type="Gene3D" id="3.40.190.10">
    <property type="entry name" value="Periplasmic binding protein-like II"/>
    <property type="match status" value="2"/>
</dbReference>
<dbReference type="SUPFAM" id="SSF53850">
    <property type="entry name" value="Periplasmic binding protein-like II"/>
    <property type="match status" value="1"/>
</dbReference>
<evidence type="ECO:0000256" key="1">
    <source>
        <dbReference type="ARBA" id="ARBA00008520"/>
    </source>
</evidence>
<evidence type="ECO:0000256" key="3">
    <source>
        <dbReference type="ARBA" id="ARBA00022729"/>
    </source>
</evidence>
<dbReference type="PANTHER" id="PTHR30061:SF50">
    <property type="entry name" value="MALTOSE_MALTODEXTRIN-BINDING PERIPLASMIC PROTEIN"/>
    <property type="match status" value="1"/>
</dbReference>
<dbReference type="GO" id="GO:0055052">
    <property type="term" value="C:ATP-binding cassette (ABC) transporter complex, substrate-binding subunit-containing"/>
    <property type="evidence" value="ECO:0007669"/>
    <property type="project" value="TreeGrafter"/>
</dbReference>
<dbReference type="PANTHER" id="PTHR30061">
    <property type="entry name" value="MALTOSE-BINDING PERIPLASMIC PROTEIN"/>
    <property type="match status" value="1"/>
</dbReference>
<dbReference type="CDD" id="cd14750">
    <property type="entry name" value="PBP2_TMBP"/>
    <property type="match status" value="1"/>
</dbReference>
<evidence type="ECO:0000256" key="4">
    <source>
        <dbReference type="SAM" id="SignalP"/>
    </source>
</evidence>
<organism evidence="5 6">
    <name type="scientific">Actinokineospora terrae</name>
    <dbReference type="NCBI Taxonomy" id="155974"/>
    <lineage>
        <taxon>Bacteria</taxon>
        <taxon>Bacillati</taxon>
        <taxon>Actinomycetota</taxon>
        <taxon>Actinomycetes</taxon>
        <taxon>Pseudonocardiales</taxon>
        <taxon>Pseudonocardiaceae</taxon>
        <taxon>Actinokineospora</taxon>
    </lineage>
</organism>
<keyword evidence="3 4" id="KW-0732">Signal</keyword>
<dbReference type="EMBL" id="FOGI01000014">
    <property type="protein sequence ID" value="SES44169.1"/>
    <property type="molecule type" value="Genomic_DNA"/>
</dbReference>
<dbReference type="STRING" id="155974.SAMN04487818_114108"/>
<comment type="similarity">
    <text evidence="1">Belongs to the bacterial solute-binding protein 1 family.</text>
</comment>
<keyword evidence="2" id="KW-0813">Transport</keyword>
<sequence length="426" mass="45760">MGRAHRGSGRRGRRLRAALCAALIASPLLAACGSETGGITVNVYYSTEENFDQVIAKCDAAAGGRYKIALNVLPRGADDQREQMVRRLAAGDTDMDVLGLDVTWVSEFAEAGWIAEWTGQDKADVEDGTLEGPLATAEWEDKLYAAPKNTNVQLLWYRSDLVPTPPTSWGEMIQQAQQLKSQGKPGNILMTGAQYEGLVVQFSQLTAGAGGKILSDDGTKAVVDDGAVKALAALRDLARSSSASPSLSNAKEDNIRQEFEAGKTAAFELNWPFVYASMGKSNPDLAKVFKWAPYPAIDASKTGTATLGGFNLAVSSYSQHKPEAFEAAKCLRSAENQKFSAINSGVPPTIESVYADPEMAEPYPMRDTILDELKNPAVRPITPAYQNVSTLISTILSPPSDIDPVKTAERLRTELQDALDSKGVLP</sequence>
<evidence type="ECO:0000313" key="6">
    <source>
        <dbReference type="Proteomes" id="UP000199051"/>
    </source>
</evidence>
<feature type="chain" id="PRO_5011732491" evidence="4">
    <location>
        <begin position="31"/>
        <end position="426"/>
    </location>
</feature>
<dbReference type="PROSITE" id="PS51257">
    <property type="entry name" value="PROKAR_LIPOPROTEIN"/>
    <property type="match status" value="1"/>
</dbReference>
<dbReference type="AlphaFoldDB" id="A0A1H9XDM4"/>
<dbReference type="GO" id="GO:1901982">
    <property type="term" value="F:maltose binding"/>
    <property type="evidence" value="ECO:0007669"/>
    <property type="project" value="TreeGrafter"/>
</dbReference>
<accession>A0A1H9XDM4</accession>
<dbReference type="GO" id="GO:0042956">
    <property type="term" value="P:maltodextrin transmembrane transport"/>
    <property type="evidence" value="ECO:0007669"/>
    <property type="project" value="TreeGrafter"/>
</dbReference>
<dbReference type="GO" id="GO:0015768">
    <property type="term" value="P:maltose transport"/>
    <property type="evidence" value="ECO:0007669"/>
    <property type="project" value="TreeGrafter"/>
</dbReference>
<gene>
    <name evidence="5" type="ORF">SAMN04487818_114108</name>
</gene>
<name>A0A1H9XDM4_9PSEU</name>
<evidence type="ECO:0000256" key="2">
    <source>
        <dbReference type="ARBA" id="ARBA00022448"/>
    </source>
</evidence>
<feature type="signal peptide" evidence="4">
    <location>
        <begin position="1"/>
        <end position="30"/>
    </location>
</feature>